<proteinExistence type="inferred from homology"/>
<feature type="chain" id="PRO_5003043698" evidence="3">
    <location>
        <begin position="24"/>
        <end position="517"/>
    </location>
</feature>
<evidence type="ECO:0000256" key="1">
    <source>
        <dbReference type="ARBA" id="ARBA00006096"/>
    </source>
</evidence>
<comment type="similarity">
    <text evidence="1">Belongs to the peptidase S13 family.</text>
</comment>
<dbReference type="Pfam" id="PF02113">
    <property type="entry name" value="Peptidase_S13"/>
    <property type="match status" value="1"/>
</dbReference>
<keyword evidence="4" id="KW-0645">Protease</keyword>
<organism evidence="4 5">
    <name type="scientific">Conexibacter woesei (strain DSM 14684 / CCUG 47730 / CIP 108061 / JCM 11494 / NBRC 100937 / ID131577)</name>
    <dbReference type="NCBI Taxonomy" id="469383"/>
    <lineage>
        <taxon>Bacteria</taxon>
        <taxon>Bacillati</taxon>
        <taxon>Actinomycetota</taxon>
        <taxon>Thermoleophilia</taxon>
        <taxon>Solirubrobacterales</taxon>
        <taxon>Conexibacteraceae</taxon>
        <taxon>Conexibacter</taxon>
    </lineage>
</organism>
<reference evidence="5" key="2">
    <citation type="submission" date="2010-01" db="EMBL/GenBank/DDBJ databases">
        <title>The complete genome of Conexibacter woesei DSM 14684.</title>
        <authorList>
            <consortium name="US DOE Joint Genome Institute (JGI-PGF)"/>
            <person name="Lucas S."/>
            <person name="Copeland A."/>
            <person name="Lapidus A."/>
            <person name="Glavina del Rio T."/>
            <person name="Dalin E."/>
            <person name="Tice H."/>
            <person name="Bruce D."/>
            <person name="Goodwin L."/>
            <person name="Pitluck S."/>
            <person name="Kyrpides N."/>
            <person name="Mavromatis K."/>
            <person name="Ivanova N."/>
            <person name="Mikhailova N."/>
            <person name="Chertkov O."/>
            <person name="Brettin T."/>
            <person name="Detter J.C."/>
            <person name="Han C."/>
            <person name="Larimer F."/>
            <person name="Land M."/>
            <person name="Hauser L."/>
            <person name="Markowitz V."/>
            <person name="Cheng J.-F."/>
            <person name="Hugenholtz P."/>
            <person name="Woyke T."/>
            <person name="Wu D."/>
            <person name="Pukall R."/>
            <person name="Steenblock K."/>
            <person name="Schneider S."/>
            <person name="Klenk H.-P."/>
            <person name="Eisen J.A."/>
        </authorList>
    </citation>
    <scope>NUCLEOTIDE SEQUENCE [LARGE SCALE GENOMIC DNA]</scope>
    <source>
        <strain evidence="5">DSM 14684 / CIP 108061 / JCM 11494 / NBRC 100937 / ID131577</strain>
    </source>
</reference>
<keyword evidence="4" id="KW-0121">Carboxypeptidase</keyword>
<dbReference type="RefSeq" id="WP_012936631.1">
    <property type="nucleotide sequence ID" value="NC_013739.1"/>
</dbReference>
<dbReference type="AlphaFoldDB" id="D3FE88"/>
<dbReference type="HOGENOM" id="CLU_017692_1_0_11"/>
<protein>
    <submittedName>
        <fullName evidence="4">D-alanyl-D-alaninecarboxypeptidase/D-alanyl-D-alanine-endopeptidase</fullName>
        <ecNumber evidence="4">3.4.16.4</ecNumber>
    </submittedName>
</protein>
<keyword evidence="5" id="KW-1185">Reference proteome</keyword>
<feature type="signal peptide" evidence="3">
    <location>
        <begin position="1"/>
        <end position="23"/>
    </location>
</feature>
<dbReference type="PANTHER" id="PTHR30023">
    <property type="entry name" value="D-ALANYL-D-ALANINE CARBOXYPEPTIDASE"/>
    <property type="match status" value="1"/>
</dbReference>
<dbReference type="InterPro" id="IPR012338">
    <property type="entry name" value="Beta-lactam/transpept-like"/>
</dbReference>
<evidence type="ECO:0000256" key="2">
    <source>
        <dbReference type="ARBA" id="ARBA00022801"/>
    </source>
</evidence>
<dbReference type="KEGG" id="cwo:Cwoe_5171"/>
<evidence type="ECO:0000313" key="4">
    <source>
        <dbReference type="EMBL" id="ADB53580.1"/>
    </source>
</evidence>
<reference evidence="4 5" key="1">
    <citation type="journal article" date="2010" name="Stand. Genomic Sci.">
        <title>Complete genome sequence of Conexibacter woesei type strain (ID131577).</title>
        <authorList>
            <person name="Pukall R."/>
            <person name="Lapidus A."/>
            <person name="Glavina Del Rio T."/>
            <person name="Copeland A."/>
            <person name="Tice H."/>
            <person name="Cheng J.-F."/>
            <person name="Lucas S."/>
            <person name="Chen F."/>
            <person name="Nolan M."/>
            <person name="Bruce D."/>
            <person name="Goodwin L."/>
            <person name="Pitluck S."/>
            <person name="Mavromatis K."/>
            <person name="Ivanova N."/>
            <person name="Ovchinnikova G."/>
            <person name="Pati A."/>
            <person name="Chen A."/>
            <person name="Palaniappan K."/>
            <person name="Land M."/>
            <person name="Hauser L."/>
            <person name="Chang Y.-J."/>
            <person name="Jeffries C.D."/>
            <person name="Chain P."/>
            <person name="Meincke L."/>
            <person name="Sims D."/>
            <person name="Brettin T."/>
            <person name="Detter J.C."/>
            <person name="Rohde M."/>
            <person name="Goeker M."/>
            <person name="Bristow J."/>
            <person name="Eisen J.A."/>
            <person name="Markowitz V."/>
            <person name="Kyrpides N.C."/>
            <person name="Klenk H.-P."/>
            <person name="Hugenholtz P."/>
        </authorList>
    </citation>
    <scope>NUCLEOTIDE SEQUENCE [LARGE SCALE GENOMIC DNA]</scope>
    <source>
        <strain evidence="5">DSM 14684 / CIP 108061 / JCM 11494 / NBRC 100937 / ID131577</strain>
    </source>
</reference>
<accession>D3FE88</accession>
<dbReference type="EC" id="3.4.16.4" evidence="4"/>
<dbReference type="PROSITE" id="PS51257">
    <property type="entry name" value="PROKAR_LIPOPROTEIN"/>
    <property type="match status" value="1"/>
</dbReference>
<dbReference type="PANTHER" id="PTHR30023:SF0">
    <property type="entry name" value="PENICILLIN-SENSITIVE CARBOXYPEPTIDASE A"/>
    <property type="match status" value="1"/>
</dbReference>
<dbReference type="GO" id="GO:0000270">
    <property type="term" value="P:peptidoglycan metabolic process"/>
    <property type="evidence" value="ECO:0007669"/>
    <property type="project" value="TreeGrafter"/>
</dbReference>
<gene>
    <name evidence="4" type="ordered locus">Cwoe_5171</name>
</gene>
<dbReference type="GO" id="GO:0006508">
    <property type="term" value="P:proteolysis"/>
    <property type="evidence" value="ECO:0007669"/>
    <property type="project" value="InterPro"/>
</dbReference>
<dbReference type="PRINTS" id="PR00922">
    <property type="entry name" value="DADACBPTASE3"/>
</dbReference>
<dbReference type="Proteomes" id="UP000008229">
    <property type="component" value="Chromosome"/>
</dbReference>
<dbReference type="NCBIfam" id="TIGR00666">
    <property type="entry name" value="PBP4"/>
    <property type="match status" value="1"/>
</dbReference>
<dbReference type="GO" id="GO:0009002">
    <property type="term" value="F:serine-type D-Ala-D-Ala carboxypeptidase activity"/>
    <property type="evidence" value="ECO:0007669"/>
    <property type="project" value="UniProtKB-EC"/>
</dbReference>
<evidence type="ECO:0000313" key="5">
    <source>
        <dbReference type="Proteomes" id="UP000008229"/>
    </source>
</evidence>
<dbReference type="eggNOG" id="COG2027">
    <property type="taxonomic scope" value="Bacteria"/>
</dbReference>
<name>D3FE88_CONWI</name>
<keyword evidence="2 4" id="KW-0378">Hydrolase</keyword>
<dbReference type="STRING" id="469383.Cwoe_5171"/>
<evidence type="ECO:0000256" key="3">
    <source>
        <dbReference type="SAM" id="SignalP"/>
    </source>
</evidence>
<sequence precursor="true">MRRLMGAGAAIALACAAAPAAEAAPIGPVPGLPAEALTVMNQPAYRHSGWHIAVRDAATGASVISLNADLMAQPASVVKTYSSGAAWLQFGPDSRVTTPVKRTGRLAGGTLRGNLILVGKGDMTMDGRTNPDGTVDFANLDHNDANDIPGATLTSGNPLRGLNRLARQVRRSGIRRVSGDVIVDDRLWQTSHLENGPVTPIAINENLIDFVTKPGRPGQIATQTMRPKVAPWRVVSAVRTVAANGRTRILVSSPRHGRVVLSGTIAANSGPVVNTYAFEDPARFARTAFVEALGRAGVKVDADPVAANPERLLPRRAATERLRTVARLRSLPLREEATYVLKVSYNRGGQLLICRLAVTAGSTDCDDGLAKAQEIWAAAGLDTDGAVLKDGSGLTGNLITADNQAQLQAIMGERPDAAAWQATLPILGVDGSLARVQANGAAAGRVFAKTGTLGDWDVFNRRFVLPTKALGGFIDTRKGRRFTFSIVVTNAIFKDLEGLFAANDDVGKVAALIQQAY</sequence>
<dbReference type="InterPro" id="IPR000667">
    <property type="entry name" value="Peptidase_S13"/>
</dbReference>
<dbReference type="SUPFAM" id="SSF56601">
    <property type="entry name" value="beta-lactamase/transpeptidase-like"/>
    <property type="match status" value="1"/>
</dbReference>
<dbReference type="EMBL" id="CP001854">
    <property type="protein sequence ID" value="ADB53580.1"/>
    <property type="molecule type" value="Genomic_DNA"/>
</dbReference>
<keyword evidence="3" id="KW-0732">Signal</keyword>
<dbReference type="Gene3D" id="3.50.80.20">
    <property type="entry name" value="D-Ala-D-Ala carboxypeptidase C, peptidase S13"/>
    <property type="match status" value="1"/>
</dbReference>
<dbReference type="Gene3D" id="3.40.710.10">
    <property type="entry name" value="DD-peptidase/beta-lactamase superfamily"/>
    <property type="match status" value="1"/>
</dbReference>